<gene>
    <name evidence="2" type="ORF">N802_10495</name>
</gene>
<dbReference type="GO" id="GO:0003677">
    <property type="term" value="F:DNA binding"/>
    <property type="evidence" value="ECO:0007669"/>
    <property type="project" value="InterPro"/>
</dbReference>
<dbReference type="InterPro" id="IPR010093">
    <property type="entry name" value="SinI_DNA-bd"/>
</dbReference>
<proteinExistence type="predicted"/>
<accession>A0A0A0J2E5</accession>
<dbReference type="AlphaFoldDB" id="A0A0A0J2E5"/>
<evidence type="ECO:0000313" key="3">
    <source>
        <dbReference type="Proteomes" id="UP000030002"/>
    </source>
</evidence>
<protein>
    <submittedName>
        <fullName evidence="2">Ethanolamine utilization protein EutA</fullName>
    </submittedName>
</protein>
<sequence length="54" mass="6237">MTIPEVAAVLRCTRRTVERQIADHRLHVLRVGRAVRIERGELDRYLDSLRDPAG</sequence>
<evidence type="ECO:0000313" key="2">
    <source>
        <dbReference type="EMBL" id="KGN29831.1"/>
    </source>
</evidence>
<feature type="domain" description="Helix-turn-helix" evidence="1">
    <location>
        <begin position="1"/>
        <end position="48"/>
    </location>
</feature>
<keyword evidence="3" id="KW-1185">Reference proteome</keyword>
<dbReference type="InterPro" id="IPR041657">
    <property type="entry name" value="HTH_17"/>
</dbReference>
<dbReference type="Pfam" id="PF12728">
    <property type="entry name" value="HTH_17"/>
    <property type="match status" value="1"/>
</dbReference>
<name>A0A0A0J2E5_9MICO</name>
<dbReference type="STRING" id="1385520.N802_10495"/>
<reference evidence="2 3" key="1">
    <citation type="submission" date="2013-08" db="EMBL/GenBank/DDBJ databases">
        <title>The genome sequence of Knoellia sinensis.</title>
        <authorList>
            <person name="Zhu W."/>
            <person name="Wang G."/>
        </authorList>
    </citation>
    <scope>NUCLEOTIDE SEQUENCE [LARGE SCALE GENOMIC DNA]</scope>
    <source>
        <strain evidence="2 3">KCTC 19936</strain>
    </source>
</reference>
<evidence type="ECO:0000259" key="1">
    <source>
        <dbReference type="Pfam" id="PF12728"/>
    </source>
</evidence>
<dbReference type="eggNOG" id="ENOG50313KX">
    <property type="taxonomic scope" value="Bacteria"/>
</dbReference>
<dbReference type="EMBL" id="AVPJ01000027">
    <property type="protein sequence ID" value="KGN29831.1"/>
    <property type="molecule type" value="Genomic_DNA"/>
</dbReference>
<organism evidence="2 3">
    <name type="scientific">Knoellia sinensis KCTC 19936</name>
    <dbReference type="NCBI Taxonomy" id="1385520"/>
    <lineage>
        <taxon>Bacteria</taxon>
        <taxon>Bacillati</taxon>
        <taxon>Actinomycetota</taxon>
        <taxon>Actinomycetes</taxon>
        <taxon>Micrococcales</taxon>
        <taxon>Intrasporangiaceae</taxon>
        <taxon>Knoellia</taxon>
    </lineage>
</organism>
<dbReference type="Proteomes" id="UP000030002">
    <property type="component" value="Unassembled WGS sequence"/>
</dbReference>
<comment type="caution">
    <text evidence="2">The sequence shown here is derived from an EMBL/GenBank/DDBJ whole genome shotgun (WGS) entry which is preliminary data.</text>
</comment>
<dbReference type="NCBIfam" id="TIGR01764">
    <property type="entry name" value="excise"/>
    <property type="match status" value="1"/>
</dbReference>